<name>A0A285MY51_9BACI</name>
<dbReference type="PROSITE" id="PS51782">
    <property type="entry name" value="LYSM"/>
    <property type="match status" value="2"/>
</dbReference>
<dbReference type="GO" id="GO:0008061">
    <property type="term" value="F:chitin binding"/>
    <property type="evidence" value="ECO:0007669"/>
    <property type="project" value="InterPro"/>
</dbReference>
<keyword evidence="6" id="KW-1185">Reference proteome</keyword>
<proteinExistence type="predicted"/>
<dbReference type="Pfam" id="PF00704">
    <property type="entry name" value="Glyco_hydro_18"/>
    <property type="match status" value="1"/>
</dbReference>
<evidence type="ECO:0000259" key="4">
    <source>
        <dbReference type="PROSITE" id="PS51910"/>
    </source>
</evidence>
<dbReference type="PANTHER" id="PTHR46066">
    <property type="entry name" value="CHITINASE DOMAIN-CONTAINING PROTEIN 1 FAMILY MEMBER"/>
    <property type="match status" value="1"/>
</dbReference>
<feature type="domain" description="LysM" evidence="3">
    <location>
        <begin position="51"/>
        <end position="95"/>
    </location>
</feature>
<dbReference type="SMART" id="SM00636">
    <property type="entry name" value="Glyco_18"/>
    <property type="match status" value="1"/>
</dbReference>
<dbReference type="PANTHER" id="PTHR46066:SF2">
    <property type="entry name" value="CHITINASE DOMAIN-CONTAINING PROTEIN 1"/>
    <property type="match status" value="1"/>
</dbReference>
<dbReference type="SUPFAM" id="SSF51445">
    <property type="entry name" value="(Trans)glycosidases"/>
    <property type="match status" value="1"/>
</dbReference>
<dbReference type="InterPro" id="IPR041704">
    <property type="entry name" value="CFLE_GH18"/>
</dbReference>
<dbReference type="InterPro" id="IPR011583">
    <property type="entry name" value="Chitinase_II/V-like_cat"/>
</dbReference>
<gene>
    <name evidence="5" type="ORF">SAMN05421503_0014</name>
</gene>
<dbReference type="Gene3D" id="3.10.50.10">
    <property type="match status" value="1"/>
</dbReference>
<dbReference type="PROSITE" id="PS51910">
    <property type="entry name" value="GH18_2"/>
    <property type="match status" value="1"/>
</dbReference>
<dbReference type="SMART" id="SM00257">
    <property type="entry name" value="LysM"/>
    <property type="match status" value="2"/>
</dbReference>
<evidence type="ECO:0000259" key="3">
    <source>
        <dbReference type="PROSITE" id="PS51782"/>
    </source>
</evidence>
<dbReference type="InterPro" id="IPR036779">
    <property type="entry name" value="LysM_dom_sf"/>
</dbReference>
<organism evidence="5 6">
    <name type="scientific">Terribacillus aidingensis</name>
    <dbReference type="NCBI Taxonomy" id="586416"/>
    <lineage>
        <taxon>Bacteria</taxon>
        <taxon>Bacillati</taxon>
        <taxon>Bacillota</taxon>
        <taxon>Bacilli</taxon>
        <taxon>Bacillales</taxon>
        <taxon>Bacillaceae</taxon>
        <taxon>Terribacillus</taxon>
    </lineage>
</organism>
<dbReference type="GO" id="GO:0005975">
    <property type="term" value="P:carbohydrate metabolic process"/>
    <property type="evidence" value="ECO:0007669"/>
    <property type="project" value="InterPro"/>
</dbReference>
<evidence type="ECO:0000313" key="5">
    <source>
        <dbReference type="EMBL" id="SNZ02150.1"/>
    </source>
</evidence>
<dbReference type="CDD" id="cd02874">
    <property type="entry name" value="GH18_CFLE_spore_hydrolase"/>
    <property type="match status" value="1"/>
</dbReference>
<dbReference type="GO" id="GO:0070492">
    <property type="term" value="F:oligosaccharide binding"/>
    <property type="evidence" value="ECO:0007669"/>
    <property type="project" value="TreeGrafter"/>
</dbReference>
<keyword evidence="2" id="KW-0326">Glycosidase</keyword>
<sequence>MQIYTVQRGDTVNSIASRYGTTSQELIRANELEAPNNLVIGQALVIPIIGSFYYVQTGDSLYSIARKNNLTAAEIARINNISETATLQPGLRLYLPAKPKREIDSNAYIEPSGNTVSQALETAARQRAPYLTYLMPFSYKVDRQGNLTAPPLNDFSTIAKNNNTTLSLAISTIENGQFSEELGKTLVTDTSVQDRLFTNIIDTAKNVGFREVHFDIEFLPAENREDYNNFLRRAVARLRPQGLRVSTAVAPKTSATQQGQWYEAHDYAAHGEIVDFVVLMTYEWGYSGGPPLAVSPLPNVRDVVEYALTEMPANKIVLGQNLYGYDWTLPYEPGGDYAKALSPQQAIALARENNVSIQYDTTAQAPFFTYTDADGAQHEVWFEDARSIQAKFDLIKELNLRGISYWKLGLSFPQNWLLLQDNFTIRKL</sequence>
<dbReference type="CDD" id="cd00118">
    <property type="entry name" value="LysM"/>
    <property type="match status" value="2"/>
</dbReference>
<dbReference type="InterPro" id="IPR017853">
    <property type="entry name" value="GH"/>
</dbReference>
<dbReference type="Gene3D" id="3.20.20.80">
    <property type="entry name" value="Glycosidases"/>
    <property type="match status" value="1"/>
</dbReference>
<evidence type="ECO:0000256" key="1">
    <source>
        <dbReference type="ARBA" id="ARBA00022801"/>
    </source>
</evidence>
<dbReference type="STRING" id="586416.GZ22_11580"/>
<dbReference type="Pfam" id="PF01476">
    <property type="entry name" value="LysM"/>
    <property type="match status" value="2"/>
</dbReference>
<dbReference type="Gene3D" id="3.10.350.10">
    <property type="entry name" value="LysM domain"/>
    <property type="match status" value="2"/>
</dbReference>
<dbReference type="InterPro" id="IPR001223">
    <property type="entry name" value="Glyco_hydro18_cat"/>
</dbReference>
<dbReference type="InterPro" id="IPR018392">
    <property type="entry name" value="LysM"/>
</dbReference>
<evidence type="ECO:0000256" key="2">
    <source>
        <dbReference type="ARBA" id="ARBA00023295"/>
    </source>
</evidence>
<dbReference type="GO" id="GO:0012505">
    <property type="term" value="C:endomembrane system"/>
    <property type="evidence" value="ECO:0007669"/>
    <property type="project" value="TreeGrafter"/>
</dbReference>
<dbReference type="SUPFAM" id="SSF54106">
    <property type="entry name" value="LysM domain"/>
    <property type="match status" value="2"/>
</dbReference>
<feature type="domain" description="GH18" evidence="4">
    <location>
        <begin position="103"/>
        <end position="428"/>
    </location>
</feature>
<dbReference type="AlphaFoldDB" id="A0A285MY51"/>
<feature type="domain" description="LysM" evidence="3">
    <location>
        <begin position="2"/>
        <end position="46"/>
    </location>
</feature>
<dbReference type="GO" id="GO:0016798">
    <property type="term" value="F:hydrolase activity, acting on glycosyl bonds"/>
    <property type="evidence" value="ECO:0007669"/>
    <property type="project" value="UniProtKB-KW"/>
</dbReference>
<accession>A0A285MY51</accession>
<dbReference type="OrthoDB" id="9769314at2"/>
<dbReference type="EMBL" id="OBEK01000001">
    <property type="protein sequence ID" value="SNZ02150.1"/>
    <property type="molecule type" value="Genomic_DNA"/>
</dbReference>
<reference evidence="6" key="1">
    <citation type="submission" date="2017-09" db="EMBL/GenBank/DDBJ databases">
        <authorList>
            <person name="Varghese N."/>
            <person name="Submissions S."/>
        </authorList>
    </citation>
    <scope>NUCLEOTIDE SEQUENCE [LARGE SCALE GENOMIC DNA]</scope>
    <source>
        <strain evidence="6">CGMCC 1.8913</strain>
    </source>
</reference>
<dbReference type="RefSeq" id="WP_097038088.1">
    <property type="nucleotide sequence ID" value="NZ_OBEK01000001.1"/>
</dbReference>
<protein>
    <submittedName>
        <fullName evidence="5">Spore germination protein</fullName>
    </submittedName>
</protein>
<dbReference type="InterPro" id="IPR029070">
    <property type="entry name" value="Chitinase_insertion_sf"/>
</dbReference>
<evidence type="ECO:0000313" key="6">
    <source>
        <dbReference type="Proteomes" id="UP000219356"/>
    </source>
</evidence>
<keyword evidence="1" id="KW-0378">Hydrolase</keyword>
<dbReference type="Proteomes" id="UP000219356">
    <property type="component" value="Unassembled WGS sequence"/>
</dbReference>